<accession>A0A378BDX3</accession>
<sequence>MALFDFPRWKLTSPAAESGVVAPDERLSAGQTLVMGVQHAVAMFGATC</sequence>
<dbReference type="Proteomes" id="UP000255192">
    <property type="component" value="Unassembled WGS sequence"/>
</dbReference>
<gene>
    <name evidence="1" type="primary">rutG_1</name>
    <name evidence="1" type="ORF">NCTC204_06301</name>
</gene>
<evidence type="ECO:0000313" key="1">
    <source>
        <dbReference type="EMBL" id="STV36737.1"/>
    </source>
</evidence>
<protein>
    <submittedName>
        <fullName evidence="1">Uracil permease</fullName>
    </submittedName>
</protein>
<proteinExistence type="predicted"/>
<evidence type="ECO:0000313" key="2">
    <source>
        <dbReference type="Proteomes" id="UP000255192"/>
    </source>
</evidence>
<organism evidence="1 2">
    <name type="scientific">Klebsiella pneumoniae</name>
    <dbReference type="NCBI Taxonomy" id="573"/>
    <lineage>
        <taxon>Bacteria</taxon>
        <taxon>Pseudomonadati</taxon>
        <taxon>Pseudomonadota</taxon>
        <taxon>Gammaproteobacteria</taxon>
        <taxon>Enterobacterales</taxon>
        <taxon>Enterobacteriaceae</taxon>
        <taxon>Klebsiella/Raoultella group</taxon>
        <taxon>Klebsiella</taxon>
        <taxon>Klebsiella pneumoniae complex</taxon>
    </lineage>
</organism>
<reference evidence="1 2" key="1">
    <citation type="submission" date="2018-06" db="EMBL/GenBank/DDBJ databases">
        <authorList>
            <consortium name="Pathogen Informatics"/>
            <person name="Doyle S."/>
        </authorList>
    </citation>
    <scope>NUCLEOTIDE SEQUENCE [LARGE SCALE GENOMIC DNA]</scope>
    <source>
        <strain evidence="1 2">NCTC204</strain>
    </source>
</reference>
<dbReference type="AlphaFoldDB" id="A0A378BDX3"/>
<name>A0A378BDX3_KLEPN</name>
<dbReference type="EMBL" id="UGMD01000002">
    <property type="protein sequence ID" value="STV36737.1"/>
    <property type="molecule type" value="Genomic_DNA"/>
</dbReference>